<name>A0A0K2UTI3_LEPSM</name>
<protein>
    <submittedName>
        <fullName evidence="1">Uncharacterized protein</fullName>
    </submittedName>
</protein>
<organism evidence="1">
    <name type="scientific">Lepeophtheirus salmonis</name>
    <name type="common">Salmon louse</name>
    <name type="synonym">Caligus salmonis</name>
    <dbReference type="NCBI Taxonomy" id="72036"/>
    <lineage>
        <taxon>Eukaryota</taxon>
        <taxon>Metazoa</taxon>
        <taxon>Ecdysozoa</taxon>
        <taxon>Arthropoda</taxon>
        <taxon>Crustacea</taxon>
        <taxon>Multicrustacea</taxon>
        <taxon>Hexanauplia</taxon>
        <taxon>Copepoda</taxon>
        <taxon>Siphonostomatoida</taxon>
        <taxon>Caligidae</taxon>
        <taxon>Lepeophtheirus</taxon>
    </lineage>
</organism>
<dbReference type="EMBL" id="HACA01024217">
    <property type="protein sequence ID" value="CDW41578.1"/>
    <property type="molecule type" value="Transcribed_RNA"/>
</dbReference>
<dbReference type="AlphaFoldDB" id="A0A0K2UTI3"/>
<evidence type="ECO:0000313" key="1">
    <source>
        <dbReference type="EMBL" id="CDW41578.1"/>
    </source>
</evidence>
<feature type="non-terminal residue" evidence="1">
    <location>
        <position position="1"/>
    </location>
</feature>
<accession>A0A0K2UTI3</accession>
<proteinExistence type="predicted"/>
<sequence length="43" mass="4938">EYITIRVGFGSLSWEFLKSHIRILRNAVIALLASGSRILVHHY</sequence>
<reference evidence="1" key="1">
    <citation type="submission" date="2014-05" db="EMBL/GenBank/DDBJ databases">
        <authorList>
            <person name="Chronopoulou M."/>
        </authorList>
    </citation>
    <scope>NUCLEOTIDE SEQUENCE</scope>
    <source>
        <tissue evidence="1">Whole organism</tissue>
    </source>
</reference>